<organism evidence="1 2">
    <name type="scientific">Escherichia coli MS 85-1</name>
    <dbReference type="NCBI Taxonomy" id="679202"/>
    <lineage>
        <taxon>Bacteria</taxon>
        <taxon>Pseudomonadati</taxon>
        <taxon>Pseudomonadota</taxon>
        <taxon>Gammaproteobacteria</taxon>
        <taxon>Enterobacterales</taxon>
        <taxon>Enterobacteriaceae</taxon>
        <taxon>Escherichia</taxon>
    </lineage>
</organism>
<protein>
    <submittedName>
        <fullName evidence="1">Uncharacterized protein</fullName>
    </submittedName>
</protein>
<dbReference type="EMBL" id="ADWQ01000034">
    <property type="protein sequence ID" value="EFU33329.1"/>
    <property type="molecule type" value="Genomic_DNA"/>
</dbReference>
<accession>A0AAN3M613</accession>
<proteinExistence type="predicted"/>
<reference evidence="1 2" key="1">
    <citation type="submission" date="2010-09" db="EMBL/GenBank/DDBJ databases">
        <authorList>
            <person name="Weinstock G."/>
            <person name="Sodergren E."/>
            <person name="Clifton S."/>
            <person name="Fulton L."/>
            <person name="Fulton B."/>
            <person name="Courtney L."/>
            <person name="Fronick C."/>
            <person name="Harrison M."/>
            <person name="Strong C."/>
            <person name="Farmer C."/>
            <person name="Delahaunty K."/>
            <person name="Markovic C."/>
            <person name="Hall O."/>
            <person name="Minx P."/>
            <person name="Tomlinson C."/>
            <person name="Mitreva M."/>
            <person name="Hou S."/>
            <person name="Chen J."/>
            <person name="Wollam A."/>
            <person name="Pepin K.H."/>
            <person name="Johnson M."/>
            <person name="Bhonagiri V."/>
            <person name="Zhang X."/>
            <person name="Suruliraj S."/>
            <person name="Warren W."/>
            <person name="Chinwalla A."/>
            <person name="Mardis E.R."/>
            <person name="Wilson R.K."/>
        </authorList>
    </citation>
    <scope>NUCLEOTIDE SEQUENCE [LARGE SCALE GENOMIC DNA]</scope>
    <source>
        <strain evidence="1 2">MS 85-1</strain>
    </source>
</reference>
<sequence length="52" mass="5804">MFSAAKPDDKLKTNKEAAIIRRRFNSKPSGVSNSCSFYGNTYELAGIKCKKM</sequence>
<evidence type="ECO:0000313" key="1">
    <source>
        <dbReference type="EMBL" id="EFU33329.1"/>
    </source>
</evidence>
<gene>
    <name evidence="1" type="ORF">HMPREF9350_04818</name>
</gene>
<comment type="caution">
    <text evidence="1">The sequence shown here is derived from an EMBL/GenBank/DDBJ whole genome shotgun (WGS) entry which is preliminary data.</text>
</comment>
<evidence type="ECO:0000313" key="2">
    <source>
        <dbReference type="Proteomes" id="UP000005056"/>
    </source>
</evidence>
<dbReference type="Proteomes" id="UP000005056">
    <property type="component" value="Unassembled WGS sequence"/>
</dbReference>
<dbReference type="AlphaFoldDB" id="A0AAN3M613"/>
<name>A0AAN3M613_ECOLX</name>